<feature type="region of interest" description="Disordered" evidence="1">
    <location>
        <begin position="235"/>
        <end position="263"/>
    </location>
</feature>
<accession>A0A9D1X960</accession>
<proteinExistence type="predicted"/>
<evidence type="ECO:0008006" key="4">
    <source>
        <dbReference type="Google" id="ProtNLM"/>
    </source>
</evidence>
<reference evidence="2" key="1">
    <citation type="journal article" date="2021" name="PeerJ">
        <title>Extensive microbial diversity within the chicken gut microbiome revealed by metagenomics and culture.</title>
        <authorList>
            <person name="Gilroy R."/>
            <person name="Ravi A."/>
            <person name="Getino M."/>
            <person name="Pursley I."/>
            <person name="Horton D.L."/>
            <person name="Alikhan N.F."/>
            <person name="Baker D."/>
            <person name="Gharbi K."/>
            <person name="Hall N."/>
            <person name="Watson M."/>
            <person name="Adriaenssens E.M."/>
            <person name="Foster-Nyarko E."/>
            <person name="Jarju S."/>
            <person name="Secka A."/>
            <person name="Antonio M."/>
            <person name="Oren A."/>
            <person name="Chaudhuri R.R."/>
            <person name="La Ragione R."/>
            <person name="Hildebrand F."/>
            <person name="Pallen M.J."/>
        </authorList>
    </citation>
    <scope>NUCLEOTIDE SEQUENCE</scope>
    <source>
        <strain evidence="2">ChiGjej6B6-14162</strain>
    </source>
</reference>
<gene>
    <name evidence="2" type="ORF">H9977_09350</name>
</gene>
<name>A0A9D1X960_9BACT</name>
<organism evidence="2 3">
    <name type="scientific">Candidatus Parabacteroides intestinipullorum</name>
    <dbReference type="NCBI Taxonomy" id="2838723"/>
    <lineage>
        <taxon>Bacteria</taxon>
        <taxon>Pseudomonadati</taxon>
        <taxon>Bacteroidota</taxon>
        <taxon>Bacteroidia</taxon>
        <taxon>Bacteroidales</taxon>
        <taxon>Tannerellaceae</taxon>
        <taxon>Parabacteroides</taxon>
    </lineage>
</organism>
<comment type="caution">
    <text evidence="2">The sequence shown here is derived from an EMBL/GenBank/DDBJ whole genome shotgun (WGS) entry which is preliminary data.</text>
</comment>
<dbReference type="InterPro" id="IPR046228">
    <property type="entry name" value="DUF6261"/>
</dbReference>
<dbReference type="EMBL" id="DXEL01000064">
    <property type="protein sequence ID" value="HIX75219.1"/>
    <property type="molecule type" value="Genomic_DNA"/>
</dbReference>
<reference evidence="2" key="2">
    <citation type="submission" date="2021-04" db="EMBL/GenBank/DDBJ databases">
        <authorList>
            <person name="Gilroy R."/>
        </authorList>
    </citation>
    <scope>NUCLEOTIDE SEQUENCE</scope>
    <source>
        <strain evidence="2">ChiGjej6B6-14162</strain>
    </source>
</reference>
<dbReference type="Proteomes" id="UP000886740">
    <property type="component" value="Unassembled WGS sequence"/>
</dbReference>
<feature type="compositionally biased region" description="Low complexity" evidence="1">
    <location>
        <begin position="235"/>
        <end position="245"/>
    </location>
</feature>
<evidence type="ECO:0000313" key="2">
    <source>
        <dbReference type="EMBL" id="HIX75219.1"/>
    </source>
</evidence>
<evidence type="ECO:0000313" key="3">
    <source>
        <dbReference type="Proteomes" id="UP000886740"/>
    </source>
</evidence>
<evidence type="ECO:0000256" key="1">
    <source>
        <dbReference type="SAM" id="MobiDB-lite"/>
    </source>
</evidence>
<dbReference type="AlphaFoldDB" id="A0A9D1X960"/>
<dbReference type="Pfam" id="PF19775">
    <property type="entry name" value="DUF6261"/>
    <property type="match status" value="1"/>
</dbReference>
<protein>
    <recommendedName>
        <fullName evidence="4">Cell surface protein</fullName>
    </recommendedName>
</protein>
<sequence length="263" mass="28279">MATQIRTFAISRLTIGAAGNFHDRTYKAIEATTAEALHVETLAPAYKKVVDQLASIVNRQRSYITTETLEALDKRRDNGVGSIHNQVDATKNCLVDEKREASAHLRPQLSSYKQIRFHEYAKQTLEVRGMIGVLRDPSNTASVTALGLEADIDALEAANEAFDEAFELRTQEAAAHAAVSDLRSADLIDEAATLYDEITRIVNAYAIVQPTDEITGFINTVNGYVSSFSEIVNGGTSSGTTSAGDEGTDPEPGGEEGGTPGEV</sequence>